<dbReference type="AlphaFoldDB" id="A0A9N9L5H2"/>
<feature type="transmembrane region" description="Helical" evidence="2">
    <location>
        <begin position="63"/>
        <end position="85"/>
    </location>
</feature>
<accession>A0A9N9L5H2</accession>
<dbReference type="Gene3D" id="2.120.10.70">
    <property type="entry name" value="Fucose-specific lectin"/>
    <property type="match status" value="1"/>
</dbReference>
<organism evidence="3 4">
    <name type="scientific">Hymenoscyphus fraxineus</name>
    <dbReference type="NCBI Taxonomy" id="746836"/>
    <lineage>
        <taxon>Eukaryota</taxon>
        <taxon>Fungi</taxon>
        <taxon>Dikarya</taxon>
        <taxon>Ascomycota</taxon>
        <taxon>Pezizomycotina</taxon>
        <taxon>Leotiomycetes</taxon>
        <taxon>Helotiales</taxon>
        <taxon>Helotiaceae</taxon>
        <taxon>Hymenoscyphus</taxon>
    </lineage>
</organism>
<evidence type="ECO:0000313" key="3">
    <source>
        <dbReference type="EMBL" id="CAG8957372.1"/>
    </source>
</evidence>
<sequence length="448" mass="49712">MSGQIFSTLESIDTQTGLEIDPRLQPWFPDQVATSTSEHTETDLQAVPVEYGERKLFGLRKKVFICIIIIALLLISCAIIGGAIGGTLSKRNSQKASTSTNETTSASSPSIPTPTSNYDRLLQNSSISSLNWTDGTYQHYAVFYQKSSDHISASVWDEYNRTWSTSDISGFNLPAPNSGTSIASSVRSTPATKYFQLNVYFYTADTKVVELYTQSQQALTGSWNNGQLTSTPFVGLPDSHLAAYWDNCDFQPCHSSPIVLYQSFDENLRSTNSSQGWSKDESQIIERNIVAPKTSVALMPWPKNKEFKAYVRVKSSNQVQEYTNKYENNINISNWGLQSGFGTPADGSVLPNPSKIAAIPLTAITGGMEIYVVSLNTDQQLQSMRNIGSKWPGRNLPNLSQTVGNFTDIAMNHDRRFYGISDGKIHEYMITENPDLWNYLGVVNTTRT</sequence>
<evidence type="ECO:0000256" key="2">
    <source>
        <dbReference type="SAM" id="Phobius"/>
    </source>
</evidence>
<reference evidence="3" key="1">
    <citation type="submission" date="2021-07" db="EMBL/GenBank/DDBJ databases">
        <authorList>
            <person name="Durling M."/>
        </authorList>
    </citation>
    <scope>NUCLEOTIDE SEQUENCE</scope>
</reference>
<keyword evidence="4" id="KW-1185">Reference proteome</keyword>
<name>A0A9N9L5H2_9HELO</name>
<keyword evidence="2" id="KW-0472">Membrane</keyword>
<feature type="compositionally biased region" description="Low complexity" evidence="1">
    <location>
        <begin position="97"/>
        <end position="116"/>
    </location>
</feature>
<dbReference type="Proteomes" id="UP000696280">
    <property type="component" value="Unassembled WGS sequence"/>
</dbReference>
<comment type="caution">
    <text evidence="3">The sequence shown here is derived from an EMBL/GenBank/DDBJ whole genome shotgun (WGS) entry which is preliminary data.</text>
</comment>
<evidence type="ECO:0008006" key="5">
    <source>
        <dbReference type="Google" id="ProtNLM"/>
    </source>
</evidence>
<proteinExistence type="predicted"/>
<evidence type="ECO:0000256" key="1">
    <source>
        <dbReference type="SAM" id="MobiDB-lite"/>
    </source>
</evidence>
<evidence type="ECO:0000313" key="4">
    <source>
        <dbReference type="Proteomes" id="UP000696280"/>
    </source>
</evidence>
<dbReference type="OrthoDB" id="5396810at2759"/>
<keyword evidence="2" id="KW-0812">Transmembrane</keyword>
<protein>
    <recommendedName>
        <fullName evidence="5">Fucose-specific lectin</fullName>
    </recommendedName>
</protein>
<feature type="region of interest" description="Disordered" evidence="1">
    <location>
        <begin position="90"/>
        <end position="117"/>
    </location>
</feature>
<keyword evidence="2" id="KW-1133">Transmembrane helix</keyword>
<gene>
    <name evidence="3" type="ORF">HYFRA_00010798</name>
</gene>
<dbReference type="EMBL" id="CAJVRL010000078">
    <property type="protein sequence ID" value="CAG8957372.1"/>
    <property type="molecule type" value="Genomic_DNA"/>
</dbReference>
<dbReference type="SUPFAM" id="SSF89372">
    <property type="entry name" value="Fucose-specific lectin"/>
    <property type="match status" value="1"/>
</dbReference>